<dbReference type="InterPro" id="IPR050218">
    <property type="entry name" value="LptD"/>
</dbReference>
<comment type="subcellular location">
    <subcellularLocation>
        <location evidence="1">Cell outer membrane</location>
    </subcellularLocation>
</comment>
<dbReference type="PANTHER" id="PTHR30189">
    <property type="entry name" value="LPS-ASSEMBLY PROTEIN"/>
    <property type="match status" value="1"/>
</dbReference>
<feature type="domain" description="LptD C-terminal" evidence="2">
    <location>
        <begin position="307"/>
        <end position="645"/>
    </location>
</feature>
<dbReference type="GO" id="GO:0009279">
    <property type="term" value="C:cell outer membrane"/>
    <property type="evidence" value="ECO:0007669"/>
    <property type="project" value="UniProtKB-SubCell"/>
</dbReference>
<dbReference type="InterPro" id="IPR007543">
    <property type="entry name" value="LptD_C"/>
</dbReference>
<comment type="subunit">
    <text evidence="1">Component of the lipopolysaccharide transport and assembly complex.</text>
</comment>
<dbReference type="OrthoDB" id="9760225at2"/>
<dbReference type="EMBL" id="QXDF01000001">
    <property type="protein sequence ID" value="RIA56484.1"/>
    <property type="molecule type" value="Genomic_DNA"/>
</dbReference>
<evidence type="ECO:0000256" key="1">
    <source>
        <dbReference type="HAMAP-Rule" id="MF_01411"/>
    </source>
</evidence>
<comment type="caution">
    <text evidence="1">Lacks conserved residue(s) required for the propagation of feature annotation.</text>
</comment>
<keyword evidence="1" id="KW-0732">Signal</keyword>
<keyword evidence="1" id="KW-0472">Membrane</keyword>
<dbReference type="GO" id="GO:0043165">
    <property type="term" value="P:Gram-negative-bacterium-type cell outer membrane assembly"/>
    <property type="evidence" value="ECO:0007669"/>
    <property type="project" value="UniProtKB-UniRule"/>
</dbReference>
<evidence type="ECO:0000313" key="3">
    <source>
        <dbReference type="EMBL" id="RIA56484.1"/>
    </source>
</evidence>
<accession>A0A397QEJ2</accession>
<organism evidence="3 4">
    <name type="scientific">Dichotomicrobium thermohalophilum</name>
    <dbReference type="NCBI Taxonomy" id="933063"/>
    <lineage>
        <taxon>Bacteria</taxon>
        <taxon>Pseudomonadati</taxon>
        <taxon>Pseudomonadota</taxon>
        <taxon>Alphaproteobacteria</taxon>
        <taxon>Hyphomicrobiales</taxon>
        <taxon>Hyphomicrobiaceae</taxon>
        <taxon>Dichotomicrobium</taxon>
    </lineage>
</organism>
<comment type="similarity">
    <text evidence="1">Belongs to the LptD family.</text>
</comment>
<protein>
    <recommendedName>
        <fullName evidence="1">LPS-assembly protein LptD</fullName>
    </recommendedName>
</protein>
<gene>
    <name evidence="1" type="primary">lptD</name>
    <name evidence="3" type="ORF">BXY53_1590</name>
</gene>
<dbReference type="HAMAP" id="MF_01411">
    <property type="entry name" value="LPS_assembly_LptD"/>
    <property type="match status" value="1"/>
</dbReference>
<keyword evidence="4" id="KW-1185">Reference proteome</keyword>
<evidence type="ECO:0000259" key="2">
    <source>
        <dbReference type="Pfam" id="PF04453"/>
    </source>
</evidence>
<comment type="function">
    <text evidence="1">Involved in the assembly of lipopolysaccharide (LPS) at the surface of the outer membrane.</text>
</comment>
<name>A0A397QEJ2_9HYPH</name>
<evidence type="ECO:0000313" key="4">
    <source>
        <dbReference type="Proteomes" id="UP000266273"/>
    </source>
</evidence>
<sequence length="766" mass="85529">MRRGFAERMTHATGIVCSALALIVVALIAAPLAAGAQESLIEQSFGEADSQQPLLLQADNLIYDRKNDQVIAEGNVEVYYNNYSLVADELIYDQRAGTLQAVGNVRIKEPDGAVVKADRIDLTDDFKDGFVRSLRIVTSDEERIAARRAYREDGETTVFEQGAYTPCKVCKDPSGEGPLWEIRARKIIHDKSEGNIYYEDATLEFLGLPIVYVPYFYHPDPTVTRRSGFLAPTFRQSDELGFAYEQPYYFALAPNKDLTLAPVVTTDAGTLIKADWRHRLETGQYRVLLAGAYNEDPPANAPTDSSFRGSIETQGNFRIGSFWNWGWDITAESDDTFRRFYKLDAKTETERSSEVYLIGQSDRNYFSARAYNFVNLTELEDPQGEDLTDRDTLVHPVIDYNYIADDPVLGGELAWNTNVVSLTRDEGPESHRVVSEVGWRRTLTDPMGQRITPFAQARADLYKFTSYEEPLAPGSASTPAEFPGDTFTRQMLTGGADYRLPLVKHSSWGSQVIEPVAQVIFRADNEDGTKPPNEDAQSLVFDDTLLFDIDKFSGYDRLETGTRANYGVQYTLQSHYGFSMRAVAGQSYQIAGSNPFDSGSGLEEDQSDYVAGMYFDVPTMFRLVAQARFDEDTFDVRRLDLMGSGEYGPVRGAVNYVKADPQPGLGVFEDREELLASAALQVTDLWSVFGDIRYNFELDEALEQSIGVKYACECFMMSVKYTKSEIEDRDIEPEETILVGFEFKNLGGADVQTDVTGGFSATDGGN</sequence>
<comment type="caution">
    <text evidence="3">The sequence shown here is derived from an EMBL/GenBank/DDBJ whole genome shotgun (WGS) entry which is preliminary data.</text>
</comment>
<keyword evidence="1" id="KW-0998">Cell outer membrane</keyword>
<dbReference type="PANTHER" id="PTHR30189:SF1">
    <property type="entry name" value="LPS-ASSEMBLY PROTEIN LPTD"/>
    <property type="match status" value="1"/>
</dbReference>
<dbReference type="InterPro" id="IPR020889">
    <property type="entry name" value="LipoPS_assembly_LptD"/>
</dbReference>
<dbReference type="GO" id="GO:1990351">
    <property type="term" value="C:transporter complex"/>
    <property type="evidence" value="ECO:0007669"/>
    <property type="project" value="TreeGrafter"/>
</dbReference>
<dbReference type="GO" id="GO:0015920">
    <property type="term" value="P:lipopolysaccharide transport"/>
    <property type="evidence" value="ECO:0007669"/>
    <property type="project" value="InterPro"/>
</dbReference>
<dbReference type="Proteomes" id="UP000266273">
    <property type="component" value="Unassembled WGS sequence"/>
</dbReference>
<dbReference type="Pfam" id="PF04453">
    <property type="entry name" value="LptD"/>
    <property type="match status" value="1"/>
</dbReference>
<reference evidence="3 4" key="1">
    <citation type="submission" date="2018-08" db="EMBL/GenBank/DDBJ databases">
        <title>Genomic Encyclopedia of Archaeal and Bacterial Type Strains, Phase II (KMG-II): from individual species to whole genera.</title>
        <authorList>
            <person name="Goeker M."/>
        </authorList>
    </citation>
    <scope>NUCLEOTIDE SEQUENCE [LARGE SCALE GENOMIC DNA]</scope>
    <source>
        <strain evidence="3 4">DSM 5002</strain>
    </source>
</reference>
<proteinExistence type="inferred from homology"/>
<dbReference type="AlphaFoldDB" id="A0A397QEJ2"/>
<dbReference type="Gene3D" id="2.60.450.10">
    <property type="entry name" value="Lipopolysaccharide (LPS) transport protein A like domain"/>
    <property type="match status" value="1"/>
</dbReference>